<dbReference type="PANTHER" id="PTHR43792:SF13">
    <property type="entry name" value="ACETYLTRANSFERASE"/>
    <property type="match status" value="1"/>
</dbReference>
<dbReference type="RefSeq" id="WP_188450603.1">
    <property type="nucleotide sequence ID" value="NZ_BMFS01000001.1"/>
</dbReference>
<dbReference type="PANTHER" id="PTHR43792">
    <property type="entry name" value="GNAT FAMILY, PUTATIVE (AFU_ORTHOLOGUE AFUA_3G00765)-RELATED-RELATED"/>
    <property type="match status" value="1"/>
</dbReference>
<keyword evidence="3" id="KW-1185">Reference proteome</keyword>
<organism evidence="2 3">
    <name type="scientific">Glycocaulis albus</name>
    <dbReference type="NCBI Taxonomy" id="1382801"/>
    <lineage>
        <taxon>Bacteria</taxon>
        <taxon>Pseudomonadati</taxon>
        <taxon>Pseudomonadota</taxon>
        <taxon>Alphaproteobacteria</taxon>
        <taxon>Maricaulales</taxon>
        <taxon>Maricaulaceae</taxon>
        <taxon>Glycocaulis</taxon>
    </lineage>
</organism>
<evidence type="ECO:0000313" key="2">
    <source>
        <dbReference type="EMBL" id="GGG89868.1"/>
    </source>
</evidence>
<dbReference type="PROSITE" id="PS51186">
    <property type="entry name" value="GNAT"/>
    <property type="match status" value="1"/>
</dbReference>
<name>A0ABQ1XCC9_9PROT</name>
<dbReference type="SUPFAM" id="SSF55729">
    <property type="entry name" value="Acyl-CoA N-acyltransferases (Nat)"/>
    <property type="match status" value="1"/>
</dbReference>
<reference evidence="3" key="1">
    <citation type="journal article" date="2019" name="Int. J. Syst. Evol. Microbiol.">
        <title>The Global Catalogue of Microorganisms (GCM) 10K type strain sequencing project: providing services to taxonomists for standard genome sequencing and annotation.</title>
        <authorList>
            <consortium name="The Broad Institute Genomics Platform"/>
            <consortium name="The Broad Institute Genome Sequencing Center for Infectious Disease"/>
            <person name="Wu L."/>
            <person name="Ma J."/>
        </authorList>
    </citation>
    <scope>NUCLEOTIDE SEQUENCE [LARGE SCALE GENOMIC DNA]</scope>
    <source>
        <strain evidence="3">CGMCC 1.12766</strain>
    </source>
</reference>
<gene>
    <name evidence="2" type="ORF">GCM10007420_01100</name>
</gene>
<dbReference type="Proteomes" id="UP000648722">
    <property type="component" value="Unassembled WGS sequence"/>
</dbReference>
<proteinExistence type="predicted"/>
<accession>A0ABQ1XCC9</accession>
<dbReference type="EMBL" id="BMFS01000001">
    <property type="protein sequence ID" value="GGG89868.1"/>
    <property type="molecule type" value="Genomic_DNA"/>
</dbReference>
<protein>
    <recommendedName>
        <fullName evidence="1">N-acetyltransferase domain-containing protein</fullName>
    </recommendedName>
</protein>
<dbReference type="Pfam" id="PF13302">
    <property type="entry name" value="Acetyltransf_3"/>
    <property type="match status" value="1"/>
</dbReference>
<dbReference type="InterPro" id="IPR051531">
    <property type="entry name" value="N-acetyltransferase"/>
</dbReference>
<sequence length="189" mass="20400">MTAHETVSAGPMWATPRLRLVALDTALACLQLDDRKQFFRALNVSPEASWPPELNNTESMTQTRDRLTDRPAEAGWHGWVFIMRWADDAPGRLVGNGGFYGPPDKSGTVEVGYSMLPSFREQGLATEAVQGLAGWAFSQPGVTAITARTLVSAAASRRVLEKSGFVMTGEDSSGQTGQLAVYTLQRPAG</sequence>
<evidence type="ECO:0000313" key="3">
    <source>
        <dbReference type="Proteomes" id="UP000648722"/>
    </source>
</evidence>
<dbReference type="InterPro" id="IPR016181">
    <property type="entry name" value="Acyl_CoA_acyltransferase"/>
</dbReference>
<dbReference type="InterPro" id="IPR000182">
    <property type="entry name" value="GNAT_dom"/>
</dbReference>
<comment type="caution">
    <text evidence="2">The sequence shown here is derived from an EMBL/GenBank/DDBJ whole genome shotgun (WGS) entry which is preliminary data.</text>
</comment>
<feature type="domain" description="N-acetyltransferase" evidence="1">
    <location>
        <begin position="42"/>
        <end position="189"/>
    </location>
</feature>
<evidence type="ECO:0000259" key="1">
    <source>
        <dbReference type="PROSITE" id="PS51186"/>
    </source>
</evidence>
<dbReference type="Gene3D" id="3.40.630.30">
    <property type="match status" value="1"/>
</dbReference>